<accession>A0AAD4H253</accession>
<dbReference type="Proteomes" id="UP001194580">
    <property type="component" value="Unassembled WGS sequence"/>
</dbReference>
<dbReference type="PANTHER" id="PTHR14430">
    <property type="entry name" value="RABIN3-RELATED"/>
    <property type="match status" value="1"/>
</dbReference>
<evidence type="ECO:0000256" key="3">
    <source>
        <dbReference type="SAM" id="MobiDB-lite"/>
    </source>
</evidence>
<evidence type="ECO:0000313" key="6">
    <source>
        <dbReference type="Proteomes" id="UP001194580"/>
    </source>
</evidence>
<dbReference type="GO" id="GO:0006887">
    <property type="term" value="P:exocytosis"/>
    <property type="evidence" value="ECO:0007669"/>
    <property type="project" value="TreeGrafter"/>
</dbReference>
<sequence>MSATCNNCGAAVQLDDTKATTPSAAAVTAALLLKQPQPLTPDDPLIPYVKAQIDDLTAQNSNLVAENDSLSSKLVESTEGRMDLDQQLTITQMELQVAQKEIKVLQASQKHYEQLLAMISSGQLIEKKDVQPVIENLAYESQRRSQIESSKLKLESELEDLSKSLFEEANRMVNEERQATYMAGKKVESLERQLDEVLDLCKSERDQLVELKGRMEKLSEEKDLVQRERDAFEFALVQLQQQKEQQLQHAQMLNSSSQHMSNSAAIRRGMSSPSTSAVSGSASGAGTNGNTTPPGLNVEIASTIGSRKQVPHYDPRYHRSSAASSVKSKTDSCYFSDGDHPGSHLPNDPNEDKVPSLGFHLWDPSFIEFKTYMESLFGTGAGAGANRKVSTDSRTLHTPNPSIASSGITSMYSFNLMMTKATTPAAPPAANAVIPINTLLSNCKLLKKMSAEDVEATLRFEPGNLLSWTQRKRLMTAVTDNTLVVEAVPMNPNHHHHHSGAPSPVAVAASGQLLAPGTANTATTMTSTASRPNCALCGHSITTPLSYQYRLTDTANESRTICPYCRTRLTSVCTFYSVLRMISKRIISSTTTPEKLYLDFLRIRLGMFMARCGVGIVTGEEVKVKRPESGAATSGNAAAAAAALGRNQVLMSAAAAVASAHAHATANGHAGLPPRASDTSADAVAAAAVAALPPVPVSVSVPISSPAPASTVMTTNIIPVQASMLLHPSSSKGQAQGQSPKSLSSPSMHETGAMIREEDTDEVSFMTASPAQDVAVLVRS</sequence>
<feature type="compositionally biased region" description="Polar residues" evidence="3">
    <location>
        <begin position="728"/>
        <end position="748"/>
    </location>
</feature>
<comment type="caution">
    <text evidence="5">The sequence shown here is derived from an EMBL/GenBank/DDBJ whole genome shotgun (WGS) entry which is preliminary data.</text>
</comment>
<organism evidence="5 6">
    <name type="scientific">Linnemannia exigua</name>
    <dbReference type="NCBI Taxonomy" id="604196"/>
    <lineage>
        <taxon>Eukaryota</taxon>
        <taxon>Fungi</taxon>
        <taxon>Fungi incertae sedis</taxon>
        <taxon>Mucoromycota</taxon>
        <taxon>Mortierellomycotina</taxon>
        <taxon>Mortierellomycetes</taxon>
        <taxon>Mortierellales</taxon>
        <taxon>Mortierellaceae</taxon>
        <taxon>Linnemannia</taxon>
    </lineage>
</organism>
<feature type="compositionally biased region" description="Low complexity" evidence="3">
    <location>
        <begin position="271"/>
        <end position="295"/>
    </location>
</feature>
<evidence type="ECO:0000256" key="2">
    <source>
        <dbReference type="SAM" id="Coils"/>
    </source>
</evidence>
<dbReference type="Gene3D" id="6.10.140.910">
    <property type="match status" value="1"/>
</dbReference>
<dbReference type="GO" id="GO:0070319">
    <property type="term" value="C:Golgi to plasma membrane transport vesicle"/>
    <property type="evidence" value="ECO:0007669"/>
    <property type="project" value="TreeGrafter"/>
</dbReference>
<feature type="region of interest" description="Disordered" evidence="3">
    <location>
        <begin position="248"/>
        <end position="350"/>
    </location>
</feature>
<dbReference type="Pfam" id="PF06428">
    <property type="entry name" value="Sec2p"/>
    <property type="match status" value="1"/>
</dbReference>
<feature type="domain" description="GDP/GTP exchange factor Sec2 N-terminal" evidence="4">
    <location>
        <begin position="83"/>
        <end position="218"/>
    </location>
</feature>
<feature type="compositionally biased region" description="Polar residues" evidence="3">
    <location>
        <begin position="254"/>
        <end position="264"/>
    </location>
</feature>
<dbReference type="CDD" id="cd21044">
    <property type="entry name" value="Rab11BD_RAB3IP_like"/>
    <property type="match status" value="1"/>
</dbReference>
<evidence type="ECO:0000313" key="5">
    <source>
        <dbReference type="EMBL" id="KAG0268809.1"/>
    </source>
</evidence>
<feature type="region of interest" description="Disordered" evidence="3">
    <location>
        <begin position="728"/>
        <end position="767"/>
    </location>
</feature>
<dbReference type="EMBL" id="JAAAIL010001486">
    <property type="protein sequence ID" value="KAG0268809.1"/>
    <property type="molecule type" value="Genomic_DNA"/>
</dbReference>
<evidence type="ECO:0000259" key="4">
    <source>
        <dbReference type="Pfam" id="PF06428"/>
    </source>
</evidence>
<proteinExistence type="predicted"/>
<keyword evidence="6" id="KW-1185">Reference proteome</keyword>
<dbReference type="AlphaFoldDB" id="A0AAD4H253"/>
<dbReference type="SUPFAM" id="SSF144284">
    <property type="entry name" value="Sec2 N-terminal region"/>
    <property type="match status" value="1"/>
</dbReference>
<dbReference type="GO" id="GO:0005085">
    <property type="term" value="F:guanyl-nucleotide exchange factor activity"/>
    <property type="evidence" value="ECO:0007669"/>
    <property type="project" value="InterPro"/>
</dbReference>
<evidence type="ECO:0000256" key="1">
    <source>
        <dbReference type="ARBA" id="ARBA00023054"/>
    </source>
</evidence>
<feature type="compositionally biased region" description="Polar residues" evidence="3">
    <location>
        <begin position="321"/>
        <end position="333"/>
    </location>
</feature>
<name>A0AAD4H253_9FUNG</name>
<keyword evidence="1 2" id="KW-0175">Coiled coil</keyword>
<feature type="coiled-coil region" evidence="2">
    <location>
        <begin position="144"/>
        <end position="235"/>
    </location>
</feature>
<dbReference type="InterPro" id="IPR009449">
    <property type="entry name" value="Sec2_N"/>
</dbReference>
<feature type="coiled-coil region" evidence="2">
    <location>
        <begin position="53"/>
        <end position="115"/>
    </location>
</feature>
<dbReference type="InterPro" id="IPR040351">
    <property type="entry name" value="RAB3IL/RAB3IP/Sec2"/>
</dbReference>
<protein>
    <submittedName>
        <fullName evidence="5">Rab guanine nucleotide exchange factor S2</fullName>
    </submittedName>
</protein>
<dbReference type="Pfam" id="PF25555">
    <property type="entry name" value="RAB3A-like_C"/>
    <property type="match status" value="1"/>
</dbReference>
<dbReference type="GO" id="GO:0051286">
    <property type="term" value="C:cell tip"/>
    <property type="evidence" value="ECO:0007669"/>
    <property type="project" value="TreeGrafter"/>
</dbReference>
<dbReference type="PANTHER" id="PTHR14430:SF0">
    <property type="entry name" value="SEC2P DOMAIN-CONTAINING PROTEIN"/>
    <property type="match status" value="1"/>
</dbReference>
<reference evidence="5" key="1">
    <citation type="journal article" date="2020" name="Fungal Divers.">
        <title>Resolving the Mortierellaceae phylogeny through synthesis of multi-gene phylogenetics and phylogenomics.</title>
        <authorList>
            <person name="Vandepol N."/>
            <person name="Liber J."/>
            <person name="Desiro A."/>
            <person name="Na H."/>
            <person name="Kennedy M."/>
            <person name="Barry K."/>
            <person name="Grigoriev I.V."/>
            <person name="Miller A.N."/>
            <person name="O'Donnell K."/>
            <person name="Stajich J.E."/>
            <person name="Bonito G."/>
        </authorList>
    </citation>
    <scope>NUCLEOTIDE SEQUENCE</scope>
    <source>
        <strain evidence="5">NRRL 28262</strain>
    </source>
</reference>
<gene>
    <name evidence="5" type="primary">SEC2_1</name>
    <name evidence="5" type="ORF">BGZ95_002301</name>
</gene>